<dbReference type="EMBL" id="GDQN01009212">
    <property type="protein sequence ID" value="JAT81842.1"/>
    <property type="molecule type" value="Transcribed_RNA"/>
</dbReference>
<evidence type="ECO:0000313" key="2">
    <source>
        <dbReference type="EMBL" id="JAT81842.1"/>
    </source>
</evidence>
<reference evidence="2" key="1">
    <citation type="submission" date="2015-09" db="EMBL/GenBank/DDBJ databases">
        <title>De novo assembly of Pectinophora gossypiella (Pink Bollworm) gut transcriptome.</title>
        <authorList>
            <person name="Tassone E.E."/>
        </authorList>
    </citation>
    <scope>NUCLEOTIDE SEQUENCE</scope>
</reference>
<name>A0A1E1W4G4_PECGO</name>
<dbReference type="AlphaFoldDB" id="A0A1E1W4G4"/>
<proteinExistence type="predicted"/>
<feature type="non-terminal residue" evidence="2">
    <location>
        <position position="110"/>
    </location>
</feature>
<feature type="non-terminal residue" evidence="2">
    <location>
        <position position="1"/>
    </location>
</feature>
<gene>
    <name evidence="2" type="ORF">g.17389</name>
</gene>
<organism evidence="2">
    <name type="scientific">Pectinophora gossypiella</name>
    <name type="common">Cotton pink bollworm</name>
    <name type="synonym">Depressaria gossypiella</name>
    <dbReference type="NCBI Taxonomy" id="13191"/>
    <lineage>
        <taxon>Eukaryota</taxon>
        <taxon>Metazoa</taxon>
        <taxon>Ecdysozoa</taxon>
        <taxon>Arthropoda</taxon>
        <taxon>Hexapoda</taxon>
        <taxon>Insecta</taxon>
        <taxon>Pterygota</taxon>
        <taxon>Neoptera</taxon>
        <taxon>Endopterygota</taxon>
        <taxon>Lepidoptera</taxon>
        <taxon>Glossata</taxon>
        <taxon>Ditrysia</taxon>
        <taxon>Gelechioidea</taxon>
        <taxon>Gelechiidae</taxon>
        <taxon>Apatetrinae</taxon>
        <taxon>Pectinophora</taxon>
    </lineage>
</organism>
<evidence type="ECO:0000256" key="1">
    <source>
        <dbReference type="SAM" id="MobiDB-lite"/>
    </source>
</evidence>
<protein>
    <submittedName>
        <fullName evidence="2">Uncharacterized protein</fullName>
    </submittedName>
</protein>
<sequence>AGSSLHLTLDMHRASMPGNAGGKQVAIVQPQRRDTSEQTDSNARQEPNSPRSPNQRGRGSRVDIQENVSESEIDRTRSPRFSPKSLSLQNTTKATLWIESRKSSPRVKAT</sequence>
<accession>A0A1E1W4G4</accession>
<dbReference type="OrthoDB" id="6288785at2759"/>
<feature type="compositionally biased region" description="Polar residues" evidence="1">
    <location>
        <begin position="84"/>
        <end position="94"/>
    </location>
</feature>
<feature type="compositionally biased region" description="Polar residues" evidence="1">
    <location>
        <begin position="38"/>
        <end position="57"/>
    </location>
</feature>
<feature type="region of interest" description="Disordered" evidence="1">
    <location>
        <begin position="1"/>
        <end position="110"/>
    </location>
</feature>